<dbReference type="EMBL" id="JBAMMX010000028">
    <property type="protein sequence ID" value="KAK6911632.1"/>
    <property type="molecule type" value="Genomic_DNA"/>
</dbReference>
<accession>A0AAN8UJJ0</accession>
<comment type="caution">
    <text evidence="4">The sequence shown here is derived from an EMBL/GenBank/DDBJ whole genome shotgun (WGS) entry which is preliminary data.</text>
</comment>
<proteinExistence type="predicted"/>
<dbReference type="Proteomes" id="UP001370490">
    <property type="component" value="Unassembled WGS sequence"/>
</dbReference>
<feature type="compositionally biased region" description="Polar residues" evidence="1">
    <location>
        <begin position="259"/>
        <end position="299"/>
    </location>
</feature>
<dbReference type="Pfam" id="PF14383">
    <property type="entry name" value="VARLMGL"/>
    <property type="match status" value="1"/>
</dbReference>
<evidence type="ECO:0000256" key="1">
    <source>
        <dbReference type="SAM" id="MobiDB-lite"/>
    </source>
</evidence>
<feature type="region of interest" description="Disordered" evidence="1">
    <location>
        <begin position="350"/>
        <end position="371"/>
    </location>
</feature>
<dbReference type="AlphaFoldDB" id="A0AAN8UJJ0"/>
<feature type="region of interest" description="Disordered" evidence="1">
    <location>
        <begin position="186"/>
        <end position="333"/>
    </location>
</feature>
<evidence type="ECO:0000313" key="4">
    <source>
        <dbReference type="EMBL" id="KAK6911632.1"/>
    </source>
</evidence>
<feature type="domain" description="DUF3741" evidence="3">
    <location>
        <begin position="23"/>
        <end position="49"/>
    </location>
</feature>
<feature type="compositionally biased region" description="Polar residues" evidence="1">
    <location>
        <begin position="204"/>
        <end position="216"/>
    </location>
</feature>
<name>A0AAN8UJJ0_9MAGN</name>
<keyword evidence="5" id="KW-1185">Reference proteome</keyword>
<dbReference type="Pfam" id="PF14309">
    <property type="entry name" value="DUF4378"/>
    <property type="match status" value="1"/>
</dbReference>
<organism evidence="4 5">
    <name type="scientific">Dillenia turbinata</name>
    <dbReference type="NCBI Taxonomy" id="194707"/>
    <lineage>
        <taxon>Eukaryota</taxon>
        <taxon>Viridiplantae</taxon>
        <taxon>Streptophyta</taxon>
        <taxon>Embryophyta</taxon>
        <taxon>Tracheophyta</taxon>
        <taxon>Spermatophyta</taxon>
        <taxon>Magnoliopsida</taxon>
        <taxon>eudicotyledons</taxon>
        <taxon>Gunneridae</taxon>
        <taxon>Pentapetalae</taxon>
        <taxon>Dilleniales</taxon>
        <taxon>Dilleniaceae</taxon>
        <taxon>Dillenia</taxon>
    </lineage>
</organism>
<evidence type="ECO:0000259" key="2">
    <source>
        <dbReference type="Pfam" id="PF14309"/>
    </source>
</evidence>
<evidence type="ECO:0000259" key="3">
    <source>
        <dbReference type="Pfam" id="PF14383"/>
    </source>
</evidence>
<gene>
    <name evidence="4" type="ORF">RJ641_023725</name>
</gene>
<evidence type="ECO:0000313" key="5">
    <source>
        <dbReference type="Proteomes" id="UP001370490"/>
    </source>
</evidence>
<feature type="domain" description="DUF4378" evidence="2">
    <location>
        <begin position="689"/>
        <end position="841"/>
    </location>
</feature>
<dbReference type="InterPro" id="IPR032795">
    <property type="entry name" value="DUF3741-assoc"/>
</dbReference>
<reference evidence="4 5" key="1">
    <citation type="submission" date="2023-12" db="EMBL/GenBank/DDBJ databases">
        <title>A high-quality genome assembly for Dillenia turbinata (Dilleniales).</title>
        <authorList>
            <person name="Chanderbali A."/>
        </authorList>
    </citation>
    <scope>NUCLEOTIDE SEQUENCE [LARGE SCALE GENOMIC DNA]</scope>
    <source>
        <strain evidence="4">LSX21</strain>
        <tissue evidence="4">Leaf</tissue>
    </source>
</reference>
<dbReference type="InterPro" id="IPR025486">
    <property type="entry name" value="DUF4378"/>
</dbReference>
<protein>
    <submittedName>
        <fullName evidence="4">DUF3741-associated sequence motif</fullName>
    </submittedName>
</protein>
<dbReference type="PANTHER" id="PTHR21726">
    <property type="entry name" value="PHOSPHATIDYLINOSITOL N-ACETYLGLUCOSAMINYLTRANSFERASE SUBUNIT P DOWN SYNDROME CRITICAL REGION PROTEIN 5 -RELATED"/>
    <property type="match status" value="1"/>
</dbReference>
<feature type="compositionally biased region" description="Low complexity" evidence="1">
    <location>
        <begin position="300"/>
        <end position="311"/>
    </location>
</feature>
<dbReference type="PANTHER" id="PTHR21726:SF57">
    <property type="entry name" value="SERINE-RICH ADHESIN FOR PLATELETS-LIKE PROTEIN"/>
    <property type="match status" value="1"/>
</dbReference>
<sequence length="848" mass="93842">MEVDANGECSSIQGGNYYSCNASVVSDEANCSKAPGIVARLMGLDFLPTLSTSKSSSVLPFNCKHLNCKSENGDVDLKNISNRFEEDSRPLVEPRLQKGHSRPIERFQIEVLPPKSAKTIPITHHKLLSPIKSPAFTPTKNPSYIMEVAAKIIEPGHQVKVIEKIPHASSSVPSRIWDLREKMEAARRGSSFPEASKRFRETNAVKTTKGQSSSRRWNGPEVTPVSKGENTSSISLKNKGKAVSYAAPAKVNSRKRDGLSSSANGTISRPNKVISNQPLRSQASAQKRISTDRTSNVLRQNNQKQNSPSNKDWIASSTVSNHSVRKAQSEKSSFGPNKIVSKVVVSSEIGSRKKGLVAPRTDKEPSKSNISNSFRKRESIKGNILMGSGADIVSINREKRPIQCSNAKNGCMNMGSEFGRNGMDVVSFTFTSPIRLMSGGQSSNEFMEQSDSLSVDACNENYLPNIGKSNLSSVGLNIVAGDNLSDLLEQKLIELEHKLESSHSKQFEEGIATSSESSLEDTVSTVSALFANSPEDEKRFHIDLDNNDINIVRDLSCSTADSLLNEANQKLQGSAGMEEHGCSSNSSLGVKNTGSQYPVPVLVVQGFPSDESCRSSDFRSRYNYEGSKQSSPDQFQEVVSWILLKNYQPTESETEFSDTASSCSTWDISGKNIFATTELRSSKNSINWELDYLKDILYYAGLKIEEFALGEAQNVLNLNLFNQLENCKIKLERSVDECSRLGRKVLFDCVNECLDLRCREVVNGSYNVWVRWRTLFWRQGWLADELYKDISGWKSMEGLNVDELVDKDMSTSHGRWLDFEAEAFGEGMEIEKAILNTLVDEVVANFLF</sequence>